<evidence type="ECO:0000256" key="3">
    <source>
        <dbReference type="ARBA" id="ARBA00022670"/>
    </source>
</evidence>
<keyword evidence="7" id="KW-0809">Transit peptide</keyword>
<dbReference type="EMBL" id="OZ020098">
    <property type="protein sequence ID" value="CAK9269871.1"/>
    <property type="molecule type" value="Genomic_DNA"/>
</dbReference>
<keyword evidence="5 10" id="KW-0378">Hydrolase</keyword>
<name>A0ABP0WSM0_9BRYO</name>
<evidence type="ECO:0000259" key="11">
    <source>
        <dbReference type="Pfam" id="PF01432"/>
    </source>
</evidence>
<dbReference type="PANTHER" id="PTHR11804:SF79">
    <property type="entry name" value="MITOCHONDRIAL INTERMEDIATE PEPTIDASE"/>
    <property type="match status" value="1"/>
</dbReference>
<comment type="similarity">
    <text evidence="2 10">Belongs to the peptidase M3 family.</text>
</comment>
<dbReference type="InterPro" id="IPR001567">
    <property type="entry name" value="Pept_M3A_M3B_dom"/>
</dbReference>
<organism evidence="12 13">
    <name type="scientific">Sphagnum jensenii</name>
    <dbReference type="NCBI Taxonomy" id="128206"/>
    <lineage>
        <taxon>Eukaryota</taxon>
        <taxon>Viridiplantae</taxon>
        <taxon>Streptophyta</taxon>
        <taxon>Embryophyta</taxon>
        <taxon>Bryophyta</taxon>
        <taxon>Sphagnophytina</taxon>
        <taxon>Sphagnopsida</taxon>
        <taxon>Sphagnales</taxon>
        <taxon>Sphagnaceae</taxon>
        <taxon>Sphagnum</taxon>
    </lineage>
</organism>
<evidence type="ECO:0000256" key="5">
    <source>
        <dbReference type="ARBA" id="ARBA00022801"/>
    </source>
</evidence>
<sequence length="792" mass="89239">MRKMQFRGVWCRLLHAADSNVGCVNEVATRVGICPQLFHSWYLAARVRSSMPGSSCFWHTLVSKAGTDPGVLGSVSTVEADDPLALEEKQQKRIRKYQTGMKAPTLRKEMVGLYGYEVLKTAKGFRIFAQDAIEKSEDLIRSIQEMPPSMKVIYLMDDISDTVSTVVDAAELCRNTHPDKEFVEEANHASMKVYEYLQYLNSHAGLYKAVVDLEQSPNILTTDEARRAAKTLRMDFERGGIHLPIEKLKRGNDLNLEITRLGREFGEHMMRDQGQLDIFPASVFPKNIQHMMKPIWVQKDGRVGWSSKPNSMSTQDDKMGMRVVTEPAVLSSVLKYVTDAEVRKRVYMVGHSVPKANLRVLDHLIAARHELAQLLGFNTYAEFAIAPNMAQSPEAVVSFLEELSMKIRGKADEELRILAEFQKQVDTGRSDDVVNPWDESYYAGLLKSRTHDLNAAVVASYFPVEQCLEALRIMSGSLFGATFEQVPVSPGEAWHSDVQKLTLLHADEGELGHMYLDLYGRPGKFPGCAHFTLKGCRQISPSNYQLPVVALVCNFVNPNGKSPPILNHWEVETLFHEFGHALHSLLSRTDYQHFSGTRTVLDFSETPSQLFEYYAWDYRVLSKFGRHYLTGETIPEKLVASMNQAKRMFSATEIQRQVLYALIDQKLFGKQPLPAKDTTAVIAELKQRHTGVKHVNGTHWHTRFNHLVSYGAGYYSYLYARCFAASIWHSHCLNDPLSTTTGDKLRRGFLMHGGAKDPSIMMREFLGQESVVCSSSGVRPCTDQLLADLGLP</sequence>
<gene>
    <name evidence="12" type="ORF">CSSPJE1EN1_LOCUS15349</name>
</gene>
<evidence type="ECO:0000256" key="8">
    <source>
        <dbReference type="ARBA" id="ARBA00023049"/>
    </source>
</evidence>
<keyword evidence="4 10" id="KW-0479">Metal-binding</keyword>
<evidence type="ECO:0000256" key="4">
    <source>
        <dbReference type="ARBA" id="ARBA00022723"/>
    </source>
</evidence>
<keyword evidence="8 10" id="KW-0482">Metalloprotease</keyword>
<dbReference type="Proteomes" id="UP001497444">
    <property type="component" value="Chromosome 3"/>
</dbReference>
<evidence type="ECO:0000256" key="1">
    <source>
        <dbReference type="ARBA" id="ARBA00004173"/>
    </source>
</evidence>
<comment type="subcellular location">
    <subcellularLocation>
        <location evidence="1">Mitochondrion</location>
    </subcellularLocation>
</comment>
<keyword evidence="6 10" id="KW-0862">Zinc</keyword>
<keyword evidence="3 10" id="KW-0645">Protease</keyword>
<reference evidence="12" key="1">
    <citation type="submission" date="2024-02" db="EMBL/GenBank/DDBJ databases">
        <authorList>
            <consortium name="ELIXIR-Norway"/>
            <consortium name="Elixir Norway"/>
        </authorList>
    </citation>
    <scope>NUCLEOTIDE SEQUENCE</scope>
</reference>
<proteinExistence type="inferred from homology"/>
<dbReference type="InterPro" id="IPR045090">
    <property type="entry name" value="Pept_M3A_M3B"/>
</dbReference>
<dbReference type="PANTHER" id="PTHR11804">
    <property type="entry name" value="PROTEASE M3 THIMET OLIGOPEPTIDASE-RELATED"/>
    <property type="match status" value="1"/>
</dbReference>
<comment type="cofactor">
    <cofactor evidence="10">
        <name>Zn(2+)</name>
        <dbReference type="ChEBI" id="CHEBI:29105"/>
    </cofactor>
    <text evidence="10">Binds 1 zinc ion.</text>
</comment>
<evidence type="ECO:0000256" key="7">
    <source>
        <dbReference type="ARBA" id="ARBA00022946"/>
    </source>
</evidence>
<dbReference type="Pfam" id="PF01432">
    <property type="entry name" value="Peptidase_M3"/>
    <property type="match status" value="1"/>
</dbReference>
<evidence type="ECO:0000313" key="13">
    <source>
        <dbReference type="Proteomes" id="UP001497444"/>
    </source>
</evidence>
<dbReference type="Gene3D" id="1.10.1370.10">
    <property type="entry name" value="Neurolysin, domain 3"/>
    <property type="match status" value="1"/>
</dbReference>
<keyword evidence="9" id="KW-0496">Mitochondrion</keyword>
<dbReference type="InterPro" id="IPR024079">
    <property type="entry name" value="MetalloPept_cat_dom_sf"/>
</dbReference>
<evidence type="ECO:0000256" key="10">
    <source>
        <dbReference type="RuleBase" id="RU003435"/>
    </source>
</evidence>
<dbReference type="InterPro" id="IPR033851">
    <property type="entry name" value="M3A_MIP"/>
</dbReference>
<dbReference type="CDD" id="cd06457">
    <property type="entry name" value="M3A_MIP"/>
    <property type="match status" value="1"/>
</dbReference>
<keyword evidence="13" id="KW-1185">Reference proteome</keyword>
<feature type="domain" description="Peptidase M3A/M3B catalytic" evidence="11">
    <location>
        <begin position="333"/>
        <end position="769"/>
    </location>
</feature>
<evidence type="ECO:0000256" key="9">
    <source>
        <dbReference type="ARBA" id="ARBA00023128"/>
    </source>
</evidence>
<dbReference type="InterPro" id="IPR024077">
    <property type="entry name" value="Neurolysin/TOP_dom2"/>
</dbReference>
<evidence type="ECO:0000256" key="2">
    <source>
        <dbReference type="ARBA" id="ARBA00006040"/>
    </source>
</evidence>
<protein>
    <recommendedName>
        <fullName evidence="11">Peptidase M3A/M3B catalytic domain-containing protein</fullName>
    </recommendedName>
</protein>
<accession>A0ABP0WSM0</accession>
<dbReference type="Gene3D" id="3.40.390.10">
    <property type="entry name" value="Collagenase (Catalytic Domain)"/>
    <property type="match status" value="1"/>
</dbReference>
<dbReference type="SUPFAM" id="SSF55486">
    <property type="entry name" value="Metalloproteases ('zincins'), catalytic domain"/>
    <property type="match status" value="1"/>
</dbReference>
<evidence type="ECO:0000256" key="6">
    <source>
        <dbReference type="ARBA" id="ARBA00022833"/>
    </source>
</evidence>
<evidence type="ECO:0000313" key="12">
    <source>
        <dbReference type="EMBL" id="CAK9269871.1"/>
    </source>
</evidence>